<protein>
    <submittedName>
        <fullName evidence="1">Uncharacterized protein</fullName>
    </submittedName>
</protein>
<reference evidence="1" key="2">
    <citation type="submission" date="2020-09" db="EMBL/GenBank/DDBJ databases">
        <authorList>
            <person name="Sun Q."/>
            <person name="Zhou Y."/>
        </authorList>
    </citation>
    <scope>NUCLEOTIDE SEQUENCE</scope>
    <source>
        <strain evidence="1">CGMCC 1.15966</strain>
    </source>
</reference>
<evidence type="ECO:0000313" key="2">
    <source>
        <dbReference type="Proteomes" id="UP000614460"/>
    </source>
</evidence>
<accession>A0A8H9G2N6</accession>
<proteinExistence type="predicted"/>
<dbReference type="EMBL" id="BMKM01000006">
    <property type="protein sequence ID" value="GGE25773.1"/>
    <property type="molecule type" value="Genomic_DNA"/>
</dbReference>
<gene>
    <name evidence="1" type="ORF">GCM10011516_24290</name>
</gene>
<dbReference type="RefSeq" id="WP_094257831.1">
    <property type="nucleotide sequence ID" value="NZ_BMKM01000006.1"/>
</dbReference>
<evidence type="ECO:0000313" key="1">
    <source>
        <dbReference type="EMBL" id="GGE25773.1"/>
    </source>
</evidence>
<dbReference type="Proteomes" id="UP000614460">
    <property type="component" value="Unassembled WGS sequence"/>
</dbReference>
<reference evidence="1" key="1">
    <citation type="journal article" date="2014" name="Int. J. Syst. Evol. Microbiol.">
        <title>Complete genome sequence of Corynebacterium casei LMG S-19264T (=DSM 44701T), isolated from a smear-ripened cheese.</title>
        <authorList>
            <consortium name="US DOE Joint Genome Institute (JGI-PGF)"/>
            <person name="Walter F."/>
            <person name="Albersmeier A."/>
            <person name="Kalinowski J."/>
            <person name="Ruckert C."/>
        </authorList>
    </citation>
    <scope>NUCLEOTIDE SEQUENCE</scope>
    <source>
        <strain evidence="1">CGMCC 1.15966</strain>
    </source>
</reference>
<dbReference type="AlphaFoldDB" id="A0A8H9G2N6"/>
<sequence length="478" mass="55783">MLVAAFYFSCKKKEVAMPFEEGPLKKVTFNFTNFQSEIKPFHSSIKTRSGNVSDEQKVHPEQPELLVLYDFNKKDLYAKISRYFTYLNIIAIIKTSDVVKFINNPFSRQKDDHILEIKGQTYFGIAFNPSDEIHMERIEMDISTKSPQKSFSTYIEKDEAIMGESIQKFKQKTDDSNNSRFETITYNFPNSAQGNNMLRLYVDTREQLGKGEKFVEGVEIKVDNIRFYGKPKKKAEIKSKLNQMPYFIFDKKKGDLVNKGTFSPKTDNEQLMVELPLGNYYNIMLYHESNEPLVLPETIKNKDDFYTATSFSDKFARSFGVVDSFELKENMSKPITLKRLYSLVTFNFRDIRDLSDVSKIKIKPISPNYFWKPFNPKLEGKFPIGNSNEIEFEQDFNVDKEVVFSHFLGHTDVELPVNYEVEVWSKTRILRKFKLFSKVKNNIKLNFVGNLYPTGFSNRVFEVIIDEKWAGTKTILFN</sequence>
<name>A0A8H9G2N6_9SPHI</name>
<organism evidence="1 2">
    <name type="scientific">Sphingobacterium cellulitidis</name>
    <dbReference type="NCBI Taxonomy" id="1768011"/>
    <lineage>
        <taxon>Bacteria</taxon>
        <taxon>Pseudomonadati</taxon>
        <taxon>Bacteroidota</taxon>
        <taxon>Sphingobacteriia</taxon>
        <taxon>Sphingobacteriales</taxon>
        <taxon>Sphingobacteriaceae</taxon>
        <taxon>Sphingobacterium</taxon>
    </lineage>
</organism>
<keyword evidence="2" id="KW-1185">Reference proteome</keyword>
<comment type="caution">
    <text evidence="1">The sequence shown here is derived from an EMBL/GenBank/DDBJ whole genome shotgun (WGS) entry which is preliminary data.</text>
</comment>